<dbReference type="OrthoDB" id="9796085at2"/>
<dbReference type="InterPro" id="IPR037175">
    <property type="entry name" value="KFase_sf"/>
</dbReference>
<sequence>MKLYDLTQPIGINTPPWPTYEPLEVKYFKRLSTHRVNGQLIKTSNHVGTHLDGERHFWTAGRDIASIPLEDLVHEGVIVDLSDIGEYGIYTSKDITDRVEVKEGDILIIYTGFSKYAWYQPDADEEAYMIKHPGPTIEFAEWCKKMKIRWIGVDCGSADHPMNTVIRQLRPDLAEECDRVMREKYGKGLDDFFKPEHRQLMHTELFPHHIIHVENIGGDIEKILNRRMLIGCFPWRFVDGESSICRVVAFDLEG</sequence>
<dbReference type="GO" id="GO:0004061">
    <property type="term" value="F:arylformamidase activity"/>
    <property type="evidence" value="ECO:0007669"/>
    <property type="project" value="InterPro"/>
</dbReference>
<dbReference type="AlphaFoldDB" id="A0A3S9SWR2"/>
<proteinExistence type="predicted"/>
<dbReference type="Proteomes" id="UP000267250">
    <property type="component" value="Chromosome"/>
</dbReference>
<dbReference type="RefSeq" id="WP_127016011.1">
    <property type="nucleotide sequence ID" value="NZ_CP016379.1"/>
</dbReference>
<dbReference type="PANTHER" id="PTHR31118:SF32">
    <property type="entry name" value="KYNURENINE FORMAMIDASE"/>
    <property type="match status" value="1"/>
</dbReference>
<name>A0A3S9SWR2_9FIRM</name>
<dbReference type="Pfam" id="PF04199">
    <property type="entry name" value="Cyclase"/>
    <property type="match status" value="1"/>
</dbReference>
<dbReference type="InterPro" id="IPR007325">
    <property type="entry name" value="KFase/CYL"/>
</dbReference>
<evidence type="ECO:0000313" key="2">
    <source>
        <dbReference type="Proteomes" id="UP000267250"/>
    </source>
</evidence>
<reference evidence="1 2" key="1">
    <citation type="submission" date="2016-07" db="EMBL/GenBank/DDBJ databases">
        <title>Genome and transcriptome analysis of iron-reducing fermentative bacteria Anoxybacter fermentans.</title>
        <authorList>
            <person name="Zeng X."/>
            <person name="Shao Z."/>
        </authorList>
    </citation>
    <scope>NUCLEOTIDE SEQUENCE [LARGE SCALE GENOMIC DNA]</scope>
    <source>
        <strain evidence="1 2">DY22613</strain>
    </source>
</reference>
<dbReference type="SUPFAM" id="SSF102198">
    <property type="entry name" value="Putative cyclase"/>
    <property type="match status" value="1"/>
</dbReference>
<accession>A0A3S9SWR2</accession>
<evidence type="ECO:0000313" key="1">
    <source>
        <dbReference type="EMBL" id="AZR72680.1"/>
    </source>
</evidence>
<dbReference type="KEGG" id="aft:BBF96_04310"/>
<gene>
    <name evidence="1" type="ORF">BBF96_04310</name>
</gene>
<dbReference type="Gene3D" id="3.50.30.50">
    <property type="entry name" value="Putative cyclase"/>
    <property type="match status" value="1"/>
</dbReference>
<dbReference type="PANTHER" id="PTHR31118">
    <property type="entry name" value="CYCLASE-LIKE PROTEIN 2"/>
    <property type="match status" value="1"/>
</dbReference>
<organism evidence="1 2">
    <name type="scientific">Anoxybacter fermentans</name>
    <dbReference type="NCBI Taxonomy" id="1323375"/>
    <lineage>
        <taxon>Bacteria</taxon>
        <taxon>Bacillati</taxon>
        <taxon>Bacillota</taxon>
        <taxon>Clostridia</taxon>
        <taxon>Halanaerobiales</taxon>
        <taxon>Anoxybacter</taxon>
    </lineage>
</organism>
<keyword evidence="2" id="KW-1185">Reference proteome</keyword>
<dbReference type="GO" id="GO:0019441">
    <property type="term" value="P:L-tryptophan catabolic process to kynurenine"/>
    <property type="evidence" value="ECO:0007669"/>
    <property type="project" value="InterPro"/>
</dbReference>
<dbReference type="EMBL" id="CP016379">
    <property type="protein sequence ID" value="AZR72680.1"/>
    <property type="molecule type" value="Genomic_DNA"/>
</dbReference>
<protein>
    <submittedName>
        <fullName evidence="1">Cyclase</fullName>
    </submittedName>
</protein>